<protein>
    <submittedName>
        <fullName evidence="8">SigB/SigF/SigG family RNA polymerase sigma factor</fullName>
    </submittedName>
</protein>
<dbReference type="SUPFAM" id="SSF88659">
    <property type="entry name" value="Sigma3 and sigma4 domains of RNA polymerase sigma factors"/>
    <property type="match status" value="2"/>
</dbReference>
<dbReference type="Proteomes" id="UP000823521">
    <property type="component" value="Unassembled WGS sequence"/>
</dbReference>
<feature type="domain" description="RNA polymerase sigma-70 region 3" evidence="5">
    <location>
        <begin position="139"/>
        <end position="207"/>
    </location>
</feature>
<dbReference type="PRINTS" id="PR00046">
    <property type="entry name" value="SIGMA70FCT"/>
</dbReference>
<dbReference type="InterPro" id="IPR007627">
    <property type="entry name" value="RNA_pol_sigma70_r2"/>
</dbReference>
<comment type="caution">
    <text evidence="8">The sequence shown here is derived from an EMBL/GenBank/DDBJ whole genome shotgun (WGS) entry which is preliminary data.</text>
</comment>
<dbReference type="NCBIfam" id="TIGR02980">
    <property type="entry name" value="SigBFG"/>
    <property type="match status" value="1"/>
</dbReference>
<keyword evidence="3" id="KW-0238">DNA-binding</keyword>
<dbReference type="Gene3D" id="1.10.10.10">
    <property type="entry name" value="Winged helix-like DNA-binding domain superfamily/Winged helix DNA-binding domain"/>
    <property type="match status" value="2"/>
</dbReference>
<dbReference type="InterPro" id="IPR007630">
    <property type="entry name" value="RNA_pol_sigma70_r4"/>
</dbReference>
<gene>
    <name evidence="8" type="ORF">GSF22_25465</name>
</gene>
<evidence type="ECO:0000256" key="3">
    <source>
        <dbReference type="ARBA" id="ARBA00023125"/>
    </source>
</evidence>
<dbReference type="Gene3D" id="1.20.120.1810">
    <property type="match status" value="1"/>
</dbReference>
<evidence type="ECO:0000259" key="5">
    <source>
        <dbReference type="Pfam" id="PF04539"/>
    </source>
</evidence>
<dbReference type="InterPro" id="IPR013325">
    <property type="entry name" value="RNA_pol_sigma_r2"/>
</dbReference>
<dbReference type="PANTHER" id="PTHR30385:SF4">
    <property type="entry name" value="RNA POLYMERASE SIGMA-E FACTOR"/>
    <property type="match status" value="1"/>
</dbReference>
<dbReference type="InterPro" id="IPR000943">
    <property type="entry name" value="RNA_pol_sigma70"/>
</dbReference>
<keyword evidence="2" id="KW-0731">Sigma factor</keyword>
<accession>A0ABS3VXQ3</accession>
<dbReference type="InterPro" id="IPR013324">
    <property type="entry name" value="RNA_pol_sigma_r3/r4-like"/>
</dbReference>
<dbReference type="InterPro" id="IPR014322">
    <property type="entry name" value="RNA_pol_sigma-B/F/G"/>
</dbReference>
<keyword evidence="4" id="KW-0804">Transcription</keyword>
<reference evidence="8 9" key="1">
    <citation type="submission" date="2019-12" db="EMBL/GenBank/DDBJ databases">
        <title>Whole genome sequencing of endophytic Actinobacterium Micromonospora sp. MPMI6T.</title>
        <authorList>
            <person name="Evv R."/>
            <person name="Podile A.R."/>
        </authorList>
    </citation>
    <scope>NUCLEOTIDE SEQUENCE [LARGE SCALE GENOMIC DNA]</scope>
    <source>
        <strain evidence="8 9">MPMI6</strain>
    </source>
</reference>
<evidence type="ECO:0000256" key="2">
    <source>
        <dbReference type="ARBA" id="ARBA00023082"/>
    </source>
</evidence>
<organism evidence="8 9">
    <name type="scientific">Micromonospora echinofusca</name>
    <dbReference type="NCBI Taxonomy" id="47858"/>
    <lineage>
        <taxon>Bacteria</taxon>
        <taxon>Bacillati</taxon>
        <taxon>Actinomycetota</taxon>
        <taxon>Actinomycetes</taxon>
        <taxon>Micromonosporales</taxon>
        <taxon>Micromonosporaceae</taxon>
        <taxon>Micromonospora</taxon>
    </lineage>
</organism>
<name>A0ABS3VXQ3_MICEH</name>
<evidence type="ECO:0000259" key="7">
    <source>
        <dbReference type="Pfam" id="PF04545"/>
    </source>
</evidence>
<dbReference type="PANTHER" id="PTHR30385">
    <property type="entry name" value="SIGMA FACTOR F FLAGELLAR"/>
    <property type="match status" value="1"/>
</dbReference>
<dbReference type="InterPro" id="IPR007624">
    <property type="entry name" value="RNA_pol_sigma70_r3"/>
</dbReference>
<dbReference type="InterPro" id="IPR036388">
    <property type="entry name" value="WH-like_DNA-bd_sf"/>
</dbReference>
<keyword evidence="9" id="KW-1185">Reference proteome</keyword>
<keyword evidence="1" id="KW-0805">Transcription regulation</keyword>
<dbReference type="CDD" id="cd06171">
    <property type="entry name" value="Sigma70_r4"/>
    <property type="match status" value="1"/>
</dbReference>
<feature type="domain" description="RNA polymerase sigma-70 region 2" evidence="6">
    <location>
        <begin position="60"/>
        <end position="128"/>
    </location>
</feature>
<dbReference type="EMBL" id="WVUH01000287">
    <property type="protein sequence ID" value="MBO4209316.1"/>
    <property type="molecule type" value="Genomic_DNA"/>
</dbReference>
<proteinExistence type="predicted"/>
<evidence type="ECO:0000259" key="6">
    <source>
        <dbReference type="Pfam" id="PF04542"/>
    </source>
</evidence>
<evidence type="ECO:0000256" key="1">
    <source>
        <dbReference type="ARBA" id="ARBA00023015"/>
    </source>
</evidence>
<dbReference type="RefSeq" id="WP_208816285.1">
    <property type="nucleotide sequence ID" value="NZ_WVUH01000287.1"/>
</dbReference>
<evidence type="ECO:0000313" key="9">
    <source>
        <dbReference type="Proteomes" id="UP000823521"/>
    </source>
</evidence>
<sequence length="280" mass="30494">MTAPTITEQNPATTEQTVTPAPVTRLDPNALTDSATDLLLAMAALPTNHPSRATLRDKAIEAWLPLANHLAHRYSGRGEPTDDLVQTAAVGLIKAIDKFDPSRGVDFAGYAIPTIIGELKRHFRDRTWDIRVPRRLQELRLSISEANSSLLQTLGRSPTVADIAAHLKITEEEVLEGLEGARAYNAVSLSTPTGDGERATELGDMLGGEDGEFELAELRVALGPALATLDEREQKILTLRFYGNLTQSQIAEQIGVSQMHVSRLLARALTKLRGQLAETY</sequence>
<dbReference type="Pfam" id="PF04539">
    <property type="entry name" value="Sigma70_r3"/>
    <property type="match status" value="1"/>
</dbReference>
<dbReference type="InterPro" id="IPR014284">
    <property type="entry name" value="RNA_pol_sigma-70_dom"/>
</dbReference>
<dbReference type="Pfam" id="PF04542">
    <property type="entry name" value="Sigma70_r2"/>
    <property type="match status" value="1"/>
</dbReference>
<evidence type="ECO:0000256" key="4">
    <source>
        <dbReference type="ARBA" id="ARBA00023163"/>
    </source>
</evidence>
<feature type="domain" description="RNA polymerase sigma-70 region 4" evidence="7">
    <location>
        <begin position="225"/>
        <end position="273"/>
    </location>
</feature>
<dbReference type="NCBIfam" id="TIGR02937">
    <property type="entry name" value="sigma70-ECF"/>
    <property type="match status" value="1"/>
</dbReference>
<dbReference type="SUPFAM" id="SSF88946">
    <property type="entry name" value="Sigma2 domain of RNA polymerase sigma factors"/>
    <property type="match status" value="1"/>
</dbReference>
<evidence type="ECO:0000313" key="8">
    <source>
        <dbReference type="EMBL" id="MBO4209316.1"/>
    </source>
</evidence>
<dbReference type="Pfam" id="PF04545">
    <property type="entry name" value="Sigma70_r4"/>
    <property type="match status" value="1"/>
</dbReference>